<keyword evidence="6" id="KW-1185">Reference proteome</keyword>
<feature type="compositionally biased region" description="Pro residues" evidence="4">
    <location>
        <begin position="108"/>
        <end position="124"/>
    </location>
</feature>
<dbReference type="PANTHER" id="PTHR10502">
    <property type="entry name" value="ANNEXIN"/>
    <property type="match status" value="1"/>
</dbReference>
<dbReference type="SUPFAM" id="SSF47874">
    <property type="entry name" value="Annexin"/>
    <property type="match status" value="1"/>
</dbReference>
<dbReference type="GO" id="GO:0005737">
    <property type="term" value="C:cytoplasm"/>
    <property type="evidence" value="ECO:0007669"/>
    <property type="project" value="TreeGrafter"/>
</dbReference>
<feature type="region of interest" description="Disordered" evidence="4">
    <location>
        <begin position="1"/>
        <end position="170"/>
    </location>
</feature>
<dbReference type="InterPro" id="IPR009117">
    <property type="entry name" value="ANX14"/>
</dbReference>
<reference evidence="5" key="1">
    <citation type="journal article" date="2023" name="BMC Genomics">
        <title>Chromosome-level genome assemblies of Cutaneotrichosporon spp. (Trichosporonales, Basidiomycota) reveal imbalanced evolution between nucleotide sequences and chromosome synteny.</title>
        <authorList>
            <person name="Kobayashi Y."/>
            <person name="Kayamori A."/>
            <person name="Aoki K."/>
            <person name="Shiwa Y."/>
            <person name="Matsutani M."/>
            <person name="Fujita N."/>
            <person name="Sugita T."/>
            <person name="Iwasaki W."/>
            <person name="Tanaka N."/>
            <person name="Takashima M."/>
        </authorList>
    </citation>
    <scope>NUCLEOTIDE SEQUENCE</scope>
    <source>
        <strain evidence="5">HIS016</strain>
    </source>
</reference>
<feature type="compositionally biased region" description="Polar residues" evidence="4">
    <location>
        <begin position="46"/>
        <end position="59"/>
    </location>
</feature>
<dbReference type="InterPro" id="IPR001464">
    <property type="entry name" value="Annexin"/>
</dbReference>
<organism evidence="5 6">
    <name type="scientific">Cutaneotrichosporon spelunceum</name>
    <dbReference type="NCBI Taxonomy" id="1672016"/>
    <lineage>
        <taxon>Eukaryota</taxon>
        <taxon>Fungi</taxon>
        <taxon>Dikarya</taxon>
        <taxon>Basidiomycota</taxon>
        <taxon>Agaricomycotina</taxon>
        <taxon>Tremellomycetes</taxon>
        <taxon>Trichosporonales</taxon>
        <taxon>Trichosporonaceae</taxon>
        <taxon>Cutaneotrichosporon</taxon>
    </lineage>
</organism>
<dbReference type="PRINTS" id="PR01813">
    <property type="entry name" value="ANNEXINFUNGI"/>
</dbReference>
<accession>A0AAD3TQW7</accession>
<dbReference type="InterPro" id="IPR037104">
    <property type="entry name" value="Annexin_sf"/>
</dbReference>
<dbReference type="AlphaFoldDB" id="A0AAD3TQW7"/>
<name>A0AAD3TQW7_9TREE</name>
<evidence type="ECO:0008006" key="7">
    <source>
        <dbReference type="Google" id="ProtNLM"/>
    </source>
</evidence>
<feature type="compositionally biased region" description="Low complexity" evidence="4">
    <location>
        <begin position="8"/>
        <end position="37"/>
    </location>
</feature>
<reference evidence="5" key="2">
    <citation type="submission" date="2023-06" db="EMBL/GenBank/DDBJ databases">
        <authorList>
            <person name="Kobayashi Y."/>
            <person name="Kayamori A."/>
            <person name="Aoki K."/>
            <person name="Shiwa Y."/>
            <person name="Fujita N."/>
            <person name="Sugita T."/>
            <person name="Iwasaki W."/>
            <person name="Tanaka N."/>
            <person name="Takashima M."/>
        </authorList>
    </citation>
    <scope>NUCLEOTIDE SEQUENCE</scope>
    <source>
        <strain evidence="5">HIS016</strain>
    </source>
</reference>
<dbReference type="GO" id="GO:0005544">
    <property type="term" value="F:calcium-dependent phospholipid binding"/>
    <property type="evidence" value="ECO:0007669"/>
    <property type="project" value="InterPro"/>
</dbReference>
<feature type="compositionally biased region" description="Low complexity" evidence="4">
    <location>
        <begin position="75"/>
        <end position="86"/>
    </location>
</feature>
<dbReference type="PRINTS" id="PR00196">
    <property type="entry name" value="ANNEXIN"/>
</dbReference>
<dbReference type="GO" id="GO:0005886">
    <property type="term" value="C:plasma membrane"/>
    <property type="evidence" value="ECO:0007669"/>
    <property type="project" value="TreeGrafter"/>
</dbReference>
<dbReference type="GO" id="GO:0001786">
    <property type="term" value="F:phosphatidylserine binding"/>
    <property type="evidence" value="ECO:0007669"/>
    <property type="project" value="TreeGrafter"/>
</dbReference>
<evidence type="ECO:0000313" key="6">
    <source>
        <dbReference type="Proteomes" id="UP001222932"/>
    </source>
</evidence>
<dbReference type="InterPro" id="IPR018502">
    <property type="entry name" value="Annexin_repeat"/>
</dbReference>
<dbReference type="Pfam" id="PF00191">
    <property type="entry name" value="Annexin"/>
    <property type="match status" value="4"/>
</dbReference>
<dbReference type="Proteomes" id="UP001222932">
    <property type="component" value="Unassembled WGS sequence"/>
</dbReference>
<dbReference type="PROSITE" id="PS51897">
    <property type="entry name" value="ANNEXIN_2"/>
    <property type="match status" value="3"/>
</dbReference>
<sequence>MYGGGYGQQPYGQQPNQYGAPQAQYGAPPGQYGAPPANQYGAPANQYGSPPNQYGSAPNQYGAPGPQYGAPPPGAYGAAPPQQYGASPQNHYRPPTQYGAAQTQYGAPPQPYGAPAHQPYPAPAQQPYGQQQYSSQPYGAQTYNPPGQHGNPAGGYQAQPAFTQSPGGPRFLGVQIPAPAPAPPLANLPNYNAQFDADRIRKATKGFGTDEDTVINTMMPLDAFQIDVLSRTYEQQTGRSLKVTIEKEMSGWLEYILRLKSLGPLGGDLWLINRACKGMGTHEDLLNEVLLCRSNEEIFLLKEGFRRQYNKDLVSFVRGELSMKTERMFNMALSGTRDESPIVNHQQVQHDIETLYRAGPGKIGTDEISICGILLQRSNQHLHALAHGFVQRHGISLSKMIDKEFSGHMRDGLLHVARFAENDGNGVHRDATLLEAAMAGMGTKDERLCYRLCRMHWDRQRFGMVKNEYRQIYHKDLINRVQGETSGKYERALVALINQN</sequence>
<proteinExistence type="inferred from homology"/>
<comment type="caution">
    <text evidence="5">The sequence shown here is derived from an EMBL/GenBank/DDBJ whole genome shotgun (WGS) entry which is preliminary data.</text>
</comment>
<evidence type="ECO:0000313" key="5">
    <source>
        <dbReference type="EMBL" id="GMK55288.1"/>
    </source>
</evidence>
<keyword evidence="2" id="KW-0677">Repeat</keyword>
<protein>
    <recommendedName>
        <fullName evidence="7">Annexin</fullName>
    </recommendedName>
</protein>
<evidence type="ECO:0000256" key="2">
    <source>
        <dbReference type="ARBA" id="ARBA00022737"/>
    </source>
</evidence>
<dbReference type="GO" id="GO:0005509">
    <property type="term" value="F:calcium ion binding"/>
    <property type="evidence" value="ECO:0007669"/>
    <property type="project" value="InterPro"/>
</dbReference>
<dbReference type="PANTHER" id="PTHR10502:SF102">
    <property type="entry name" value="ANNEXIN B11"/>
    <property type="match status" value="1"/>
</dbReference>
<evidence type="ECO:0000256" key="1">
    <source>
        <dbReference type="ARBA" id="ARBA00007831"/>
    </source>
</evidence>
<dbReference type="SMART" id="SM00335">
    <property type="entry name" value="ANX"/>
    <property type="match status" value="4"/>
</dbReference>
<comment type="similarity">
    <text evidence="1">Belongs to the annexin family.</text>
</comment>
<dbReference type="GO" id="GO:0005634">
    <property type="term" value="C:nucleus"/>
    <property type="evidence" value="ECO:0007669"/>
    <property type="project" value="TreeGrafter"/>
</dbReference>
<feature type="compositionally biased region" description="Low complexity" evidence="4">
    <location>
        <begin position="125"/>
        <end position="141"/>
    </location>
</feature>
<dbReference type="GO" id="GO:0012506">
    <property type="term" value="C:vesicle membrane"/>
    <property type="evidence" value="ECO:0007669"/>
    <property type="project" value="TreeGrafter"/>
</dbReference>
<gene>
    <name evidence="5" type="ORF">CspeluHIS016_0203440</name>
</gene>
<dbReference type="EMBL" id="BTCM01000002">
    <property type="protein sequence ID" value="GMK55288.1"/>
    <property type="molecule type" value="Genomic_DNA"/>
</dbReference>
<evidence type="ECO:0000256" key="3">
    <source>
        <dbReference type="ARBA" id="ARBA00023216"/>
    </source>
</evidence>
<keyword evidence="3" id="KW-0041">Annexin</keyword>
<dbReference type="Gene3D" id="1.10.220.10">
    <property type="entry name" value="Annexin"/>
    <property type="match status" value="4"/>
</dbReference>
<evidence type="ECO:0000256" key="4">
    <source>
        <dbReference type="SAM" id="MobiDB-lite"/>
    </source>
</evidence>